<dbReference type="Proteomes" id="UP001259340">
    <property type="component" value="Unassembled WGS sequence"/>
</dbReference>
<evidence type="ECO:0000313" key="3">
    <source>
        <dbReference type="EMBL" id="MDW4823968.1"/>
    </source>
</evidence>
<reference evidence="2" key="2">
    <citation type="submission" date="2022-11" db="EMBL/GenBank/DDBJ databases">
        <title>Prophages regulate Shewanella fidelis motility and biofilm formation: implications for gut colonization dynamics in Ciona robusta.</title>
        <authorList>
            <person name="Natarajan O."/>
            <person name="Gibboney S.L."/>
            <person name="Young M.N."/>
            <person name="Lim S.J."/>
            <person name="Pluta N."/>
            <person name="Atkinson C.G.F."/>
            <person name="Leigh B.A."/>
            <person name="Liberti A."/>
            <person name="Kees E."/>
            <person name="Breitbart M."/>
            <person name="Gralnick J."/>
            <person name="Dishaw L.J."/>
        </authorList>
    </citation>
    <scope>NUCLEOTIDE SEQUENCE</scope>
    <source>
        <strain evidence="2">3313</strain>
    </source>
</reference>
<proteinExistence type="predicted"/>
<dbReference type="Pfam" id="PF14345">
    <property type="entry name" value="GDYXXLXY"/>
    <property type="match status" value="1"/>
</dbReference>
<organism evidence="2 4">
    <name type="scientific">Shewanella fidelis</name>
    <dbReference type="NCBI Taxonomy" id="173509"/>
    <lineage>
        <taxon>Bacteria</taxon>
        <taxon>Pseudomonadati</taxon>
        <taxon>Pseudomonadota</taxon>
        <taxon>Gammaproteobacteria</taxon>
        <taxon>Alteromonadales</taxon>
        <taxon>Shewanellaceae</taxon>
        <taxon>Shewanella</taxon>
    </lineage>
</organism>
<evidence type="ECO:0000256" key="1">
    <source>
        <dbReference type="SAM" id="Phobius"/>
    </source>
</evidence>
<keyword evidence="1" id="KW-0472">Membrane</keyword>
<name>A0AAW8NL63_9GAMM</name>
<dbReference type="AlphaFoldDB" id="A0AAW8NL63"/>
<feature type="transmembrane region" description="Helical" evidence="1">
    <location>
        <begin position="17"/>
        <end position="36"/>
    </location>
</feature>
<accession>A0AAW8NL63</accession>
<dbReference type="InterPro" id="IPR025833">
    <property type="entry name" value="GDYXXLXY"/>
</dbReference>
<dbReference type="RefSeq" id="WP_310656011.1">
    <property type="nucleotide sequence ID" value="NZ_JAPMLA010000001.1"/>
</dbReference>
<dbReference type="EMBL" id="JAPMLD010000002">
    <property type="protein sequence ID" value="MDW4823968.1"/>
    <property type="molecule type" value="Genomic_DNA"/>
</dbReference>
<dbReference type="EMBL" id="JAPMLE010000001">
    <property type="protein sequence ID" value="MDR8523597.1"/>
    <property type="molecule type" value="Genomic_DNA"/>
</dbReference>
<gene>
    <name evidence="2" type="ORF">OS133_07840</name>
    <name evidence="3" type="ORF">OS134_07875</name>
</gene>
<comment type="caution">
    <text evidence="2">The sequence shown here is derived from an EMBL/GenBank/DDBJ whole genome shotgun (WGS) entry which is preliminary data.</text>
</comment>
<reference evidence="3 5" key="1">
    <citation type="journal article" date="2022" name="bioRxiv">
        <title>Prophages regulate Shewanella fidelis 3313 motility and biofilm formation: implications for gut colonization dynamics in Ciona robusta.</title>
        <authorList>
            <person name="Natarajan O."/>
            <person name="Gibboney S.L."/>
            <person name="Young M.N."/>
            <person name="Lim S.J."/>
            <person name="Pluta N."/>
            <person name="Atkinson C.G."/>
            <person name="Leigh B.A."/>
            <person name="Liberti A."/>
            <person name="Kees E.D."/>
            <person name="Breitbart M."/>
            <person name="Gralnick J.A."/>
            <person name="Dishaw L.J."/>
        </authorList>
    </citation>
    <scope>NUCLEOTIDE SEQUENCE [LARGE SCALE GENOMIC DNA]</scope>
    <source>
        <strain evidence="3 5">JG4066</strain>
    </source>
</reference>
<keyword evidence="1" id="KW-0812">Transmembrane</keyword>
<protein>
    <submittedName>
        <fullName evidence="2">GDYXXLXY domain-containing protein</fullName>
    </submittedName>
</protein>
<keyword evidence="5" id="KW-1185">Reference proteome</keyword>
<dbReference type="Proteomes" id="UP001271263">
    <property type="component" value="Unassembled WGS sequence"/>
</dbReference>
<sequence length="177" mass="20084">MTKRNIENSKLTVKCPIYLVVATVLALLVVVNWDIFQKEQHLANGKVVRLTLAPVDPRSLMQGDYMVLNYAIAADISKLMQSNNAAGFIKVSLDNNQVASLVAVDDKPASNTSIDNNELIKIQYRLRNNRIKFASNAFFFEEGQAERFEWAKYGEFRVNEQGELLLDALLDRDFNKL</sequence>
<keyword evidence="1" id="KW-1133">Transmembrane helix</keyword>
<evidence type="ECO:0000313" key="5">
    <source>
        <dbReference type="Proteomes" id="UP001271263"/>
    </source>
</evidence>
<evidence type="ECO:0000313" key="2">
    <source>
        <dbReference type="EMBL" id="MDR8523597.1"/>
    </source>
</evidence>
<evidence type="ECO:0000313" key="4">
    <source>
        <dbReference type="Proteomes" id="UP001259340"/>
    </source>
</evidence>